<dbReference type="Gene3D" id="1.10.150.20">
    <property type="entry name" value="5' to 3' exonuclease, C-terminal subdomain"/>
    <property type="match status" value="1"/>
</dbReference>
<dbReference type="RefSeq" id="WP_186975544.1">
    <property type="nucleotide sequence ID" value="NZ_JACOOH010000003.1"/>
</dbReference>
<reference evidence="1 2" key="1">
    <citation type="submission" date="2020-08" db="EMBL/GenBank/DDBJ databases">
        <title>Genome public.</title>
        <authorList>
            <person name="Liu C."/>
            <person name="Sun Q."/>
        </authorList>
    </citation>
    <scope>NUCLEOTIDE SEQUENCE [LARGE SCALE GENOMIC DNA]</scope>
    <source>
        <strain evidence="1 2">NSJ-56</strain>
    </source>
</reference>
<evidence type="ECO:0008006" key="3">
    <source>
        <dbReference type="Google" id="ProtNLM"/>
    </source>
</evidence>
<name>A0ABR7CYY2_9BACT</name>
<organism evidence="1 2">
    <name type="scientific">Butyricimonas hominis</name>
    <dbReference type="NCBI Taxonomy" id="2763032"/>
    <lineage>
        <taxon>Bacteria</taxon>
        <taxon>Pseudomonadati</taxon>
        <taxon>Bacteroidota</taxon>
        <taxon>Bacteroidia</taxon>
        <taxon>Bacteroidales</taxon>
        <taxon>Odoribacteraceae</taxon>
        <taxon>Butyricimonas</taxon>
    </lineage>
</organism>
<protein>
    <recommendedName>
        <fullName evidence="3">RNA polymerase alpha subunit C-terminal domain-containing protein</fullName>
    </recommendedName>
</protein>
<gene>
    <name evidence="1" type="ORF">H8S64_07170</name>
</gene>
<keyword evidence="2" id="KW-1185">Reference proteome</keyword>
<evidence type="ECO:0000313" key="1">
    <source>
        <dbReference type="EMBL" id="MBC5620872.1"/>
    </source>
</evidence>
<dbReference type="EMBL" id="JACOOH010000003">
    <property type="protein sequence ID" value="MBC5620872.1"/>
    <property type="molecule type" value="Genomic_DNA"/>
</dbReference>
<accession>A0ABR7CYY2</accession>
<dbReference type="Proteomes" id="UP000646484">
    <property type="component" value="Unassembled WGS sequence"/>
</dbReference>
<evidence type="ECO:0000313" key="2">
    <source>
        <dbReference type="Proteomes" id="UP000646484"/>
    </source>
</evidence>
<dbReference type="SUPFAM" id="SSF47789">
    <property type="entry name" value="C-terminal domain of RNA polymerase alpha subunit"/>
    <property type="match status" value="1"/>
</dbReference>
<proteinExistence type="predicted"/>
<comment type="caution">
    <text evidence="1">The sequence shown here is derived from an EMBL/GenBank/DDBJ whole genome shotgun (WGS) entry which is preliminary data.</text>
</comment>
<sequence length="146" mass="17020">MEKIDISKSVKSIDFGKQYGVRVQRIFQTNGIFTVRDLCRQSKQELVHIRYFSERSISMIEEVLGKYALQLGMTNKEMDEYAGIDFQESGNLSNIPIEKDTEADKWEERRYEIAKELFVHQHLSAYNAVTEADSLIKYLKNMPNSN</sequence>